<feature type="region of interest" description="Disordered" evidence="1">
    <location>
        <begin position="640"/>
        <end position="665"/>
    </location>
</feature>
<dbReference type="Pfam" id="PF14258">
    <property type="entry name" value="DUF4350"/>
    <property type="match status" value="1"/>
</dbReference>
<sequence>MSVDYARATERPSVASRARKRPGALIAAVLFVAIVVVLVWSARPQDYTPLSPGNATPDGARAAAEILRAQGVDVRKASTLGSIRVTDPADTTLVVATPDLLQDFQIDALLEYPGDLVFLGADDRVLTETDTGLAWDSSWGASVRAPAACDDPDALAAEQIDVGPDLVTGIAGADVVACFPHPDGGYAYVDVMRDAGRLTILASPQIVTNEHLDAAGNAALTLRTLGRHHHLEWYVADLYDSSVPAWDGGDGVEPPSSVETSPDFLPPGTLEAAFALGLAVVVAALWKARRFGPLVREPLPVVVRASEATRGRARLYRRAGASGRATAAMRAHTATRIGRRLGVPRSAGADALVDAVARATGRDRAHVAHLLYGPPPADDAAMMSLIAEPRHLGKRGSPTVTDTPEQPLHDTAAPTPEPPAPAPADTGAAPAAPATAPAAPAALAPVTSDARAALGRVRTEVGKAVVGQDQVVTGLVIALLCRGHVLLEGVPGTAKTLLVRTLSRSLGVESSRVQFTPDLMPGDVTGSLVYDARTAAFSFREGPVFTNLLLADEINRTPPKTQSSLLEAMEERQVTVDGDSRPLPDPFLVIATQNPIEYEGTYPLPEAQLDRFLLCCPCPFPPVRRRSRWCAVTRRASTPVTSTPRVSRRWRPSMTSPPPGPRSRP</sequence>
<feature type="region of interest" description="Disordered" evidence="1">
    <location>
        <begin position="392"/>
        <end position="443"/>
    </location>
</feature>
<dbReference type="PANTHER" id="PTHR42759">
    <property type="entry name" value="MOXR FAMILY PROTEIN"/>
    <property type="match status" value="1"/>
</dbReference>
<dbReference type="SMART" id="SM00382">
    <property type="entry name" value="AAA"/>
    <property type="match status" value="1"/>
</dbReference>
<dbReference type="CDD" id="cd00009">
    <property type="entry name" value="AAA"/>
    <property type="match status" value="1"/>
</dbReference>
<gene>
    <name evidence="4" type="ORF">GCM10025876_27180</name>
</gene>
<feature type="compositionally biased region" description="Pro residues" evidence="1">
    <location>
        <begin position="655"/>
        <end position="665"/>
    </location>
</feature>
<dbReference type="PANTHER" id="PTHR42759:SF1">
    <property type="entry name" value="MAGNESIUM-CHELATASE SUBUNIT CHLD"/>
    <property type="match status" value="1"/>
</dbReference>
<proteinExistence type="predicted"/>
<evidence type="ECO:0000313" key="5">
    <source>
        <dbReference type="Proteomes" id="UP001157125"/>
    </source>
</evidence>
<evidence type="ECO:0000259" key="3">
    <source>
        <dbReference type="SMART" id="SM00382"/>
    </source>
</evidence>
<dbReference type="InterPro" id="IPR027417">
    <property type="entry name" value="P-loop_NTPase"/>
</dbReference>
<evidence type="ECO:0000313" key="4">
    <source>
        <dbReference type="EMBL" id="GMA36514.1"/>
    </source>
</evidence>
<organism evidence="4 5">
    <name type="scientific">Demequina litorisediminis</name>
    <dbReference type="NCBI Taxonomy" id="1849022"/>
    <lineage>
        <taxon>Bacteria</taxon>
        <taxon>Bacillati</taxon>
        <taxon>Actinomycetota</taxon>
        <taxon>Actinomycetes</taxon>
        <taxon>Micrococcales</taxon>
        <taxon>Demequinaceae</taxon>
        <taxon>Demequina</taxon>
    </lineage>
</organism>
<feature type="domain" description="AAA+ ATPase" evidence="3">
    <location>
        <begin position="481"/>
        <end position="624"/>
    </location>
</feature>
<dbReference type="InterPro" id="IPR011703">
    <property type="entry name" value="ATPase_AAA-3"/>
</dbReference>
<keyword evidence="5" id="KW-1185">Reference proteome</keyword>
<feature type="compositionally biased region" description="Low complexity" evidence="1">
    <location>
        <begin position="423"/>
        <end position="443"/>
    </location>
</feature>
<name>A0ABQ6IFK1_9MICO</name>
<dbReference type="Gene3D" id="3.40.50.300">
    <property type="entry name" value="P-loop containing nucleotide triphosphate hydrolases"/>
    <property type="match status" value="1"/>
</dbReference>
<comment type="caution">
    <text evidence="4">The sequence shown here is derived from an EMBL/GenBank/DDBJ whole genome shotgun (WGS) entry which is preliminary data.</text>
</comment>
<protein>
    <recommendedName>
        <fullName evidence="3">AAA+ ATPase domain-containing protein</fullName>
    </recommendedName>
</protein>
<evidence type="ECO:0000256" key="1">
    <source>
        <dbReference type="SAM" id="MobiDB-lite"/>
    </source>
</evidence>
<dbReference type="EMBL" id="BSUN01000001">
    <property type="protein sequence ID" value="GMA36514.1"/>
    <property type="molecule type" value="Genomic_DNA"/>
</dbReference>
<accession>A0ABQ6IFK1</accession>
<feature type="transmembrane region" description="Helical" evidence="2">
    <location>
        <begin position="23"/>
        <end position="42"/>
    </location>
</feature>
<dbReference type="InterPro" id="IPR025646">
    <property type="entry name" value="DUF4350"/>
</dbReference>
<dbReference type="SUPFAM" id="SSF52540">
    <property type="entry name" value="P-loop containing nucleoside triphosphate hydrolases"/>
    <property type="match status" value="1"/>
</dbReference>
<dbReference type="InterPro" id="IPR050764">
    <property type="entry name" value="CbbQ/NirQ/NorQ/GpvN"/>
</dbReference>
<dbReference type="Pfam" id="PF07726">
    <property type="entry name" value="AAA_3"/>
    <property type="match status" value="1"/>
</dbReference>
<keyword evidence="2" id="KW-0472">Membrane</keyword>
<evidence type="ECO:0000256" key="2">
    <source>
        <dbReference type="SAM" id="Phobius"/>
    </source>
</evidence>
<dbReference type="Proteomes" id="UP001157125">
    <property type="component" value="Unassembled WGS sequence"/>
</dbReference>
<dbReference type="InterPro" id="IPR003593">
    <property type="entry name" value="AAA+_ATPase"/>
</dbReference>
<reference evidence="5" key="1">
    <citation type="journal article" date="2019" name="Int. J. Syst. Evol. Microbiol.">
        <title>The Global Catalogue of Microorganisms (GCM) 10K type strain sequencing project: providing services to taxonomists for standard genome sequencing and annotation.</title>
        <authorList>
            <consortium name="The Broad Institute Genomics Platform"/>
            <consortium name="The Broad Institute Genome Sequencing Center for Infectious Disease"/>
            <person name="Wu L."/>
            <person name="Ma J."/>
        </authorList>
    </citation>
    <scope>NUCLEOTIDE SEQUENCE [LARGE SCALE GENOMIC DNA]</scope>
    <source>
        <strain evidence="5">NBRC 112299</strain>
    </source>
</reference>
<keyword evidence="2" id="KW-0812">Transmembrane</keyword>
<keyword evidence="2" id="KW-1133">Transmembrane helix</keyword>